<dbReference type="HOGENOM" id="CLU_503196_0_0_7"/>
<proteinExistence type="predicted"/>
<dbReference type="Pfam" id="PF05876">
    <property type="entry name" value="GpA_ATPase"/>
    <property type="match status" value="1"/>
</dbReference>
<dbReference type="KEGG" id="dal:Dalk_4561"/>
<protein>
    <submittedName>
        <fullName evidence="2">Bacteriophage tail assembly protein-like protein</fullName>
    </submittedName>
</protein>
<reference evidence="2 3" key="1">
    <citation type="journal article" date="2012" name="Environ. Microbiol.">
        <title>The genome sequence of Desulfatibacillum alkenivorans AK-01: a blueprint for anaerobic alkane oxidation.</title>
        <authorList>
            <person name="Callaghan A.V."/>
            <person name="Morris B.E."/>
            <person name="Pereira I.A."/>
            <person name="McInerney M.J."/>
            <person name="Austin R.N."/>
            <person name="Groves J.T."/>
            <person name="Kukor J.J."/>
            <person name="Suflita J.M."/>
            <person name="Young L.Y."/>
            <person name="Zylstra G.J."/>
            <person name="Wawrik B."/>
        </authorList>
    </citation>
    <scope>NUCLEOTIDE SEQUENCE [LARGE SCALE GENOMIC DNA]</scope>
    <source>
        <strain evidence="2 3">AK-01</strain>
    </source>
</reference>
<organism evidence="2 3">
    <name type="scientific">Desulfatibacillum aliphaticivorans</name>
    <dbReference type="NCBI Taxonomy" id="218208"/>
    <lineage>
        <taxon>Bacteria</taxon>
        <taxon>Pseudomonadati</taxon>
        <taxon>Thermodesulfobacteriota</taxon>
        <taxon>Desulfobacteria</taxon>
        <taxon>Desulfobacterales</taxon>
        <taxon>Desulfatibacillaceae</taxon>
        <taxon>Desulfatibacillum</taxon>
    </lineage>
</organism>
<name>B8FCS6_DESAL</name>
<dbReference type="RefSeq" id="WP_015949278.1">
    <property type="nucleotide sequence ID" value="NC_011768.1"/>
</dbReference>
<dbReference type="eggNOG" id="COG5525">
    <property type="taxonomic scope" value="Bacteria"/>
</dbReference>
<evidence type="ECO:0000313" key="2">
    <source>
        <dbReference type="EMBL" id="ACL06239.1"/>
    </source>
</evidence>
<sequence length="541" mass="60927">MEFTEQQLTTGVQAHSAFLWATMSKVKLGSSEFSIKGHEYQHAMLEEDAPRQCSIKGAQLGITEVNVIKTMHGQIHGRYPQGSLYLFPTRDDVKDFSKARFDPLIANNPDSIGKFVQDTDAANIKKIGKSFLYLRGARATKSIGDKKSSSQLKSIPADRVVFDERDEMTDDMVDLAIERMSHSSIQEEIHLGTPTIPDYGIDKLYQESDQRVWMIKCGVCGKETCLELEFPNCLAELKDGRVIRLCVHCRRGVLNPANGRWVAQYPDRAKDMVGWWISQLVSTYIDPAKILRLYNNPPNGNLAEVMNSKLGRAYIAAENRLAQNDVFACCGRDAMDTRHEGPCAMGVDVGKELNIVIGTKPQDKTRKIVKAARVGSFNDAHDLAKRFNVKAAVFDLLPETRKVREFIKDANFPVYGCTYSDHQRDDYSFNHNSNIVTVNRNEVLDATHELVVTPGRFEIPAPCSEIREYAKQMCATAKVLSKDEDTGIHRYHYRKLGADHYRHATAYFEIASQLISTTALGRALQKYKLKKKKRTGTFMGA</sequence>
<feature type="domain" description="Phage terminase large subunit GpA ATPase" evidence="1">
    <location>
        <begin position="46"/>
        <end position="251"/>
    </location>
</feature>
<evidence type="ECO:0000313" key="3">
    <source>
        <dbReference type="Proteomes" id="UP000000739"/>
    </source>
</evidence>
<gene>
    <name evidence="2" type="ordered locus">Dalk_4561</name>
</gene>
<keyword evidence="3" id="KW-1185">Reference proteome</keyword>
<dbReference type="EMBL" id="CP001322">
    <property type="protein sequence ID" value="ACL06239.1"/>
    <property type="molecule type" value="Genomic_DNA"/>
</dbReference>
<dbReference type="InterPro" id="IPR046453">
    <property type="entry name" value="GpA_ATPase"/>
</dbReference>
<accession>B8FCS6</accession>
<dbReference type="AlphaFoldDB" id="B8FCS6"/>
<dbReference type="GO" id="GO:0016887">
    <property type="term" value="F:ATP hydrolysis activity"/>
    <property type="evidence" value="ECO:0007669"/>
    <property type="project" value="InterPro"/>
</dbReference>
<dbReference type="Proteomes" id="UP000000739">
    <property type="component" value="Chromosome"/>
</dbReference>
<evidence type="ECO:0000259" key="1">
    <source>
        <dbReference type="Pfam" id="PF05876"/>
    </source>
</evidence>